<proteinExistence type="predicted"/>
<dbReference type="AlphaFoldDB" id="L1IYF7"/>
<keyword evidence="4" id="KW-1185">Reference proteome</keyword>
<dbReference type="Proteomes" id="UP000011087">
    <property type="component" value="Unassembled WGS sequence"/>
</dbReference>
<name>L1IYF7_GUITC</name>
<reference evidence="3" key="3">
    <citation type="submission" date="2016-03" db="UniProtKB">
        <authorList>
            <consortium name="EnsemblProtists"/>
        </authorList>
    </citation>
    <scope>IDENTIFICATION</scope>
</reference>
<reference evidence="4" key="2">
    <citation type="submission" date="2012-11" db="EMBL/GenBank/DDBJ databases">
        <authorList>
            <person name="Kuo A."/>
            <person name="Curtis B.A."/>
            <person name="Tanifuji G."/>
            <person name="Burki F."/>
            <person name="Gruber A."/>
            <person name="Irimia M."/>
            <person name="Maruyama S."/>
            <person name="Arias M.C."/>
            <person name="Ball S.G."/>
            <person name="Gile G.H."/>
            <person name="Hirakawa Y."/>
            <person name="Hopkins J.F."/>
            <person name="Rensing S.A."/>
            <person name="Schmutz J."/>
            <person name="Symeonidi A."/>
            <person name="Elias M."/>
            <person name="Eveleigh R.J."/>
            <person name="Herman E.K."/>
            <person name="Klute M.J."/>
            <person name="Nakayama T."/>
            <person name="Obornik M."/>
            <person name="Reyes-Prieto A."/>
            <person name="Armbrust E.V."/>
            <person name="Aves S.J."/>
            <person name="Beiko R.G."/>
            <person name="Coutinho P."/>
            <person name="Dacks J.B."/>
            <person name="Durnford D.G."/>
            <person name="Fast N.M."/>
            <person name="Green B.R."/>
            <person name="Grisdale C."/>
            <person name="Hempe F."/>
            <person name="Henrissat B."/>
            <person name="Hoppner M.P."/>
            <person name="Ishida K.-I."/>
            <person name="Kim E."/>
            <person name="Koreny L."/>
            <person name="Kroth P.G."/>
            <person name="Liu Y."/>
            <person name="Malik S.-B."/>
            <person name="Maier U.G."/>
            <person name="McRose D."/>
            <person name="Mock T."/>
            <person name="Neilson J.A."/>
            <person name="Onodera N.T."/>
            <person name="Poole A.M."/>
            <person name="Pritham E.J."/>
            <person name="Richards T.A."/>
            <person name="Rocap G."/>
            <person name="Roy S.W."/>
            <person name="Sarai C."/>
            <person name="Schaack S."/>
            <person name="Shirato S."/>
            <person name="Slamovits C.H."/>
            <person name="Spencer D.F."/>
            <person name="Suzuki S."/>
            <person name="Worden A.Z."/>
            <person name="Zauner S."/>
            <person name="Barry K."/>
            <person name="Bell C."/>
            <person name="Bharti A.K."/>
            <person name="Crow J.A."/>
            <person name="Grimwood J."/>
            <person name="Kramer R."/>
            <person name="Lindquist E."/>
            <person name="Lucas S."/>
            <person name="Salamov A."/>
            <person name="McFadden G.I."/>
            <person name="Lane C.E."/>
            <person name="Keeling P.J."/>
            <person name="Gray M.W."/>
            <person name="Grigoriev I.V."/>
            <person name="Archibald J.M."/>
        </authorList>
    </citation>
    <scope>NUCLEOTIDE SEQUENCE</scope>
    <source>
        <strain evidence="4">CCMP2712</strain>
    </source>
</reference>
<evidence type="ECO:0000313" key="2">
    <source>
        <dbReference type="EMBL" id="EKX40855.1"/>
    </source>
</evidence>
<dbReference type="EMBL" id="JH993028">
    <property type="protein sequence ID" value="EKX40855.1"/>
    <property type="molecule type" value="Genomic_DNA"/>
</dbReference>
<dbReference type="PaxDb" id="55529-EKX40855"/>
<evidence type="ECO:0008006" key="5">
    <source>
        <dbReference type="Google" id="ProtNLM"/>
    </source>
</evidence>
<dbReference type="EnsemblProtists" id="EKX40855">
    <property type="protein sequence ID" value="EKX40855"/>
    <property type="gene ID" value="GUITHDRAFT_142472"/>
</dbReference>
<dbReference type="RefSeq" id="XP_005827835.1">
    <property type="nucleotide sequence ID" value="XM_005827778.1"/>
</dbReference>
<feature type="region of interest" description="Disordered" evidence="1">
    <location>
        <begin position="517"/>
        <end position="574"/>
    </location>
</feature>
<evidence type="ECO:0000256" key="1">
    <source>
        <dbReference type="SAM" id="MobiDB-lite"/>
    </source>
</evidence>
<evidence type="ECO:0000313" key="4">
    <source>
        <dbReference type="Proteomes" id="UP000011087"/>
    </source>
</evidence>
<dbReference type="HOGENOM" id="CLU_475269_0_0_1"/>
<sequence length="574" mass="63455">MYRTRAPASFWVDIRSSCLVHERGCEAQGAASSQFLSTSCPVFRQAVLPAEGSPTVKQLKEVLRETAGISATTNAVYMARKKVERSCRSRYEASFRALSPWIRDFCISNAGSGGDVEEEVEGTWKGTFKRACLVSGAMAHMVRHCGLRVLGQVADQARRSQSFFRVSNRSGTPHEPLGNLTLGLSRWFQGQVMVVESWLSDGSNIPIAAGVFAELPEGGGAETEENARYLWGHVKGSELGDWMSESRGKLTEYDLIPATSFFVPVVTDGSSCEPGRDGTEDLFWKAQAATSWKEWDSCMTELAGKNGVAHEFLEEASHAHQRPSRHAGDVDFVRSYGISKLAGKSLFDLDVSPLDLFQQLTRSWSKIVREELKRKDQLLSPDSPATGISRLFITQEVSERYAKNVRRSAMCRIRAGSTSEYAMTVMEEVKDDPEASAKPLLHSVSLVHKTCSPCGFWHQMQQPCEHAICAARAMGWADGGEAQLIRRLFAPQWLADDFILAASSSRFRVVIPRTASVEQAAHGPRPPPSPSNASKLETRPTRKKRREAASEPRELLACQPGQRKRPRVASTNDE</sequence>
<evidence type="ECO:0000313" key="3">
    <source>
        <dbReference type="EnsemblProtists" id="EKX40855"/>
    </source>
</evidence>
<reference evidence="2 4" key="1">
    <citation type="journal article" date="2012" name="Nature">
        <title>Algal genomes reveal evolutionary mosaicism and the fate of nucleomorphs.</title>
        <authorList>
            <consortium name="DOE Joint Genome Institute"/>
            <person name="Curtis B.A."/>
            <person name="Tanifuji G."/>
            <person name="Burki F."/>
            <person name="Gruber A."/>
            <person name="Irimia M."/>
            <person name="Maruyama S."/>
            <person name="Arias M.C."/>
            <person name="Ball S.G."/>
            <person name="Gile G.H."/>
            <person name="Hirakawa Y."/>
            <person name="Hopkins J.F."/>
            <person name="Kuo A."/>
            <person name="Rensing S.A."/>
            <person name="Schmutz J."/>
            <person name="Symeonidi A."/>
            <person name="Elias M."/>
            <person name="Eveleigh R.J."/>
            <person name="Herman E.K."/>
            <person name="Klute M.J."/>
            <person name="Nakayama T."/>
            <person name="Obornik M."/>
            <person name="Reyes-Prieto A."/>
            <person name="Armbrust E.V."/>
            <person name="Aves S.J."/>
            <person name="Beiko R.G."/>
            <person name="Coutinho P."/>
            <person name="Dacks J.B."/>
            <person name="Durnford D.G."/>
            <person name="Fast N.M."/>
            <person name="Green B.R."/>
            <person name="Grisdale C.J."/>
            <person name="Hempel F."/>
            <person name="Henrissat B."/>
            <person name="Hoppner M.P."/>
            <person name="Ishida K."/>
            <person name="Kim E."/>
            <person name="Koreny L."/>
            <person name="Kroth P.G."/>
            <person name="Liu Y."/>
            <person name="Malik S.B."/>
            <person name="Maier U.G."/>
            <person name="McRose D."/>
            <person name="Mock T."/>
            <person name="Neilson J.A."/>
            <person name="Onodera N.T."/>
            <person name="Poole A.M."/>
            <person name="Pritham E.J."/>
            <person name="Richards T.A."/>
            <person name="Rocap G."/>
            <person name="Roy S.W."/>
            <person name="Sarai C."/>
            <person name="Schaack S."/>
            <person name="Shirato S."/>
            <person name="Slamovits C.H."/>
            <person name="Spencer D.F."/>
            <person name="Suzuki S."/>
            <person name="Worden A.Z."/>
            <person name="Zauner S."/>
            <person name="Barry K."/>
            <person name="Bell C."/>
            <person name="Bharti A.K."/>
            <person name="Crow J.A."/>
            <person name="Grimwood J."/>
            <person name="Kramer R."/>
            <person name="Lindquist E."/>
            <person name="Lucas S."/>
            <person name="Salamov A."/>
            <person name="McFadden G.I."/>
            <person name="Lane C.E."/>
            <person name="Keeling P.J."/>
            <person name="Gray M.W."/>
            <person name="Grigoriev I.V."/>
            <person name="Archibald J.M."/>
        </authorList>
    </citation>
    <scope>NUCLEOTIDE SEQUENCE</scope>
    <source>
        <strain evidence="2 4">CCMP2712</strain>
    </source>
</reference>
<protein>
    <recommendedName>
        <fullName evidence="5">SWIM-type domain-containing protein</fullName>
    </recommendedName>
</protein>
<dbReference type="KEGG" id="gtt:GUITHDRAFT_142472"/>
<gene>
    <name evidence="2" type="ORF">GUITHDRAFT_142472</name>
</gene>
<dbReference type="GeneID" id="17297531"/>
<organism evidence="2">
    <name type="scientific">Guillardia theta (strain CCMP2712)</name>
    <name type="common">Cryptophyte</name>
    <dbReference type="NCBI Taxonomy" id="905079"/>
    <lineage>
        <taxon>Eukaryota</taxon>
        <taxon>Cryptophyceae</taxon>
        <taxon>Pyrenomonadales</taxon>
        <taxon>Geminigeraceae</taxon>
        <taxon>Guillardia</taxon>
    </lineage>
</organism>
<accession>L1IYF7</accession>